<name>A0A6L2K6C5_TANCI</name>
<protein>
    <submittedName>
        <fullName evidence="7">Retrovirus-related Pol polyprotein from transposon TNT 1-94</fullName>
    </submittedName>
</protein>
<dbReference type="InterPro" id="IPR013103">
    <property type="entry name" value="RVT_2"/>
</dbReference>
<feature type="domain" description="Retroviral polymerase SH3-like" evidence="6">
    <location>
        <begin position="321"/>
        <end position="375"/>
    </location>
</feature>
<sequence length="989" mass="114097">MADGANEPESQWTPDERKDFQENSNDEADGRTSEEYLRDLDIKFHKRALLANLKRFIKRKSNFSVQKANEGTECYKCDEEEVFNDEDETMVQVLIALADDELSMGKNQARNVCTQPLITMILNTLRKRHIREPIWYLNGGCSRSITGVKSYRHKYVKQPGLKGTIFNANNEIMLRVLRRNDVYVLDISSLTPNGACFFSKPLKSVNWLWHKRLSYLNFKNINKIAKQSKVLGIPSLVYSKDKPCSACEKGKHKSASSKTKQNFSIRKYLQLLHMDLFGLVSLMSINHEKYTLVIVDEYSRTPYETFRERIPDINYFHVFGCPMLIHNHKDHHGKFDAKADDGYFLRYSFNYKALMVFNTRRQQIEETYHVTFNEGIEAIKFSNTLWKEWKPSRSFLPFATYMNFIVCEMDVKSAFLNGKQKEEVYVKQSPGFESSEFPYYVCKLDKSLYGLKQAPRKKVKPHIMTPTIPKSQGPEALGALFKKRQKPKSNKRNKQLARKKVKPHIETQVTPCSRPTEDYKQSHSVSLGNVPDLQDPERNKQLARMGFPSTQLDECTCKSQLLPEGTVKIKPFLEGPHKDKDSEGFKPPTDMEPLTTLVVDPSWTDAKYQANQTQSARLSDKDDMLEAGEEIDEDILPTDEEAHLQAINLLGFHQRISNIENTQVTMQSKISSFKGTVIEMLQTSKECLPLPPQTVLLFQKLRSLKSMHLLGENLEKQVIVCQKPPSYNDGEPMQIVTTTKKPKDETVETPMKQEPKRPTRAVPISIVKPITRPNLEVSLIESASRPPLTDPSLKSLSLKKFMKKQKKPELIQKLPLMLKVVKKIQDVEHQVLKREHSQKARKAIELRKKRLEQYMWTTLSRLRPKPIIDVKIHPNSKLTVLTIYRANDRRNFQNKIVGELMTSLGKRYERLKKIPKDLGVQSALSAPEQAQSQSSGRKRKHIELDPKTRVPRLKCNRNLPENVLIVNNMVIEEPEYGMFFIDVFGDKAF</sequence>
<feature type="region of interest" description="Disordered" evidence="3">
    <location>
        <begin position="571"/>
        <end position="591"/>
    </location>
</feature>
<gene>
    <name evidence="7" type="ORF">Tci_016245</name>
</gene>
<feature type="region of interest" description="Disordered" evidence="3">
    <location>
        <begin position="1"/>
        <end position="32"/>
    </location>
</feature>
<dbReference type="EMBL" id="BKCJ010001822">
    <property type="protein sequence ID" value="GEU44267.1"/>
    <property type="molecule type" value="Genomic_DNA"/>
</dbReference>
<evidence type="ECO:0000259" key="5">
    <source>
        <dbReference type="Pfam" id="PF13976"/>
    </source>
</evidence>
<feature type="compositionally biased region" description="Basic and acidic residues" evidence="3">
    <location>
        <begin position="575"/>
        <end position="584"/>
    </location>
</feature>
<feature type="domain" description="Reverse transcriptase Ty1/copia-type" evidence="4">
    <location>
        <begin position="392"/>
        <end position="456"/>
    </location>
</feature>
<dbReference type="GO" id="GO:0016787">
    <property type="term" value="F:hydrolase activity"/>
    <property type="evidence" value="ECO:0007669"/>
    <property type="project" value="UniProtKB-KW"/>
</dbReference>
<feature type="region of interest" description="Disordered" evidence="3">
    <location>
        <begin position="922"/>
        <end position="949"/>
    </location>
</feature>
<proteinExistence type="predicted"/>
<feature type="compositionally biased region" description="Basic residues" evidence="3">
    <location>
        <begin position="481"/>
        <end position="502"/>
    </location>
</feature>
<dbReference type="AlphaFoldDB" id="A0A6L2K6C5"/>
<dbReference type="Pfam" id="PF25597">
    <property type="entry name" value="SH3_retrovirus"/>
    <property type="match status" value="1"/>
</dbReference>
<comment type="caution">
    <text evidence="7">The sequence shown here is derived from an EMBL/GenBank/DDBJ whole genome shotgun (WGS) entry which is preliminary data.</text>
</comment>
<evidence type="ECO:0000256" key="3">
    <source>
        <dbReference type="SAM" id="MobiDB-lite"/>
    </source>
</evidence>
<evidence type="ECO:0000259" key="6">
    <source>
        <dbReference type="Pfam" id="PF25597"/>
    </source>
</evidence>
<dbReference type="Pfam" id="PF13976">
    <property type="entry name" value="gag_pre-integrs"/>
    <property type="match status" value="1"/>
</dbReference>
<feature type="region of interest" description="Disordered" evidence="3">
    <location>
        <begin position="481"/>
        <end position="534"/>
    </location>
</feature>
<feature type="compositionally biased region" description="Polar residues" evidence="3">
    <location>
        <begin position="922"/>
        <end position="935"/>
    </location>
</feature>
<organism evidence="7">
    <name type="scientific">Tanacetum cinerariifolium</name>
    <name type="common">Dalmatian daisy</name>
    <name type="synonym">Chrysanthemum cinerariifolium</name>
    <dbReference type="NCBI Taxonomy" id="118510"/>
    <lineage>
        <taxon>Eukaryota</taxon>
        <taxon>Viridiplantae</taxon>
        <taxon>Streptophyta</taxon>
        <taxon>Embryophyta</taxon>
        <taxon>Tracheophyta</taxon>
        <taxon>Spermatophyta</taxon>
        <taxon>Magnoliopsida</taxon>
        <taxon>eudicotyledons</taxon>
        <taxon>Gunneridae</taxon>
        <taxon>Pentapetalae</taxon>
        <taxon>asterids</taxon>
        <taxon>campanulids</taxon>
        <taxon>Asterales</taxon>
        <taxon>Asteraceae</taxon>
        <taxon>Asteroideae</taxon>
        <taxon>Anthemideae</taxon>
        <taxon>Anthemidinae</taxon>
        <taxon>Tanacetum</taxon>
    </lineage>
</organism>
<keyword evidence="2" id="KW-0378">Hydrolase</keyword>
<evidence type="ECO:0000256" key="2">
    <source>
        <dbReference type="ARBA" id="ARBA00022801"/>
    </source>
</evidence>
<evidence type="ECO:0000313" key="7">
    <source>
        <dbReference type="EMBL" id="GEU44267.1"/>
    </source>
</evidence>
<keyword evidence="1" id="KW-0479">Metal-binding</keyword>
<dbReference type="GO" id="GO:0046872">
    <property type="term" value="F:metal ion binding"/>
    <property type="evidence" value="ECO:0007669"/>
    <property type="project" value="UniProtKB-KW"/>
</dbReference>
<dbReference type="PANTHER" id="PTHR42648:SF32">
    <property type="entry name" value="RIBONUCLEASE H-LIKE DOMAIN, GAG-PRE-INTEGRASE DOMAIN PROTEIN-RELATED"/>
    <property type="match status" value="1"/>
</dbReference>
<reference evidence="7" key="1">
    <citation type="journal article" date="2019" name="Sci. Rep.">
        <title>Draft genome of Tanacetum cinerariifolium, the natural source of mosquito coil.</title>
        <authorList>
            <person name="Yamashiro T."/>
            <person name="Shiraishi A."/>
            <person name="Satake H."/>
            <person name="Nakayama K."/>
        </authorList>
    </citation>
    <scope>NUCLEOTIDE SEQUENCE</scope>
</reference>
<dbReference type="InterPro" id="IPR039537">
    <property type="entry name" value="Retrotran_Ty1/copia-like"/>
</dbReference>
<dbReference type="Pfam" id="PF07727">
    <property type="entry name" value="RVT_2"/>
    <property type="match status" value="1"/>
</dbReference>
<dbReference type="InterPro" id="IPR025724">
    <property type="entry name" value="GAG-pre-integrase_dom"/>
</dbReference>
<accession>A0A6L2K6C5</accession>
<dbReference type="PANTHER" id="PTHR42648">
    <property type="entry name" value="TRANSPOSASE, PUTATIVE-RELATED"/>
    <property type="match status" value="1"/>
</dbReference>
<evidence type="ECO:0000256" key="1">
    <source>
        <dbReference type="ARBA" id="ARBA00022723"/>
    </source>
</evidence>
<dbReference type="InterPro" id="IPR057670">
    <property type="entry name" value="SH3_retrovirus"/>
</dbReference>
<feature type="domain" description="GAG-pre-integrase" evidence="5">
    <location>
        <begin position="182"/>
        <end position="252"/>
    </location>
</feature>
<evidence type="ECO:0000259" key="4">
    <source>
        <dbReference type="Pfam" id="PF07727"/>
    </source>
</evidence>